<name>A0A285ULQ5_9BACL</name>
<sequence>MKPRINIITLAVENLEKSITFYKDGLGLPTEGLVDGADHVIFEMEGNLSLVLFLRSELEELNLSNSTERSSEVILSNSAESKEEVDSILRNVTKYGGTILPNQPKDYDWGYSAHFKDLDGHVWEIVYFK</sequence>
<dbReference type="PANTHER" id="PTHR36503">
    <property type="entry name" value="BLR2520 PROTEIN"/>
    <property type="match status" value="1"/>
</dbReference>
<keyword evidence="3" id="KW-1185">Reference proteome</keyword>
<dbReference type="PANTHER" id="PTHR36503:SF1">
    <property type="entry name" value="BLR2520 PROTEIN"/>
    <property type="match status" value="1"/>
</dbReference>
<protein>
    <recommendedName>
        <fullName evidence="1">VOC domain-containing protein</fullName>
    </recommendedName>
</protein>
<feature type="domain" description="VOC" evidence="1">
    <location>
        <begin position="4"/>
        <end position="128"/>
    </location>
</feature>
<dbReference type="InterPro" id="IPR029068">
    <property type="entry name" value="Glyas_Bleomycin-R_OHBP_Dase"/>
</dbReference>
<dbReference type="Gene3D" id="3.10.180.10">
    <property type="entry name" value="2,3-Dihydroxybiphenyl 1,2-Dioxygenase, domain 1"/>
    <property type="match status" value="1"/>
</dbReference>
<dbReference type="Pfam" id="PF00903">
    <property type="entry name" value="Glyoxalase"/>
    <property type="match status" value="1"/>
</dbReference>
<dbReference type="RefSeq" id="WP_097150557.1">
    <property type="nucleotide sequence ID" value="NZ_OBQC01000013.1"/>
</dbReference>
<proteinExistence type="predicted"/>
<dbReference type="SUPFAM" id="SSF54593">
    <property type="entry name" value="Glyoxalase/Bleomycin resistance protein/Dihydroxybiphenyl dioxygenase"/>
    <property type="match status" value="1"/>
</dbReference>
<dbReference type="EMBL" id="OBQC01000013">
    <property type="protein sequence ID" value="SOC42693.1"/>
    <property type="molecule type" value="Genomic_DNA"/>
</dbReference>
<dbReference type="AlphaFoldDB" id="A0A285ULQ5"/>
<dbReference type="InterPro" id="IPR004360">
    <property type="entry name" value="Glyas_Fos-R_dOase_dom"/>
</dbReference>
<evidence type="ECO:0000313" key="3">
    <source>
        <dbReference type="Proteomes" id="UP000219252"/>
    </source>
</evidence>
<reference evidence="3" key="1">
    <citation type="submission" date="2017-08" db="EMBL/GenBank/DDBJ databases">
        <authorList>
            <person name="Varghese N."/>
            <person name="Submissions S."/>
        </authorList>
    </citation>
    <scope>NUCLEOTIDE SEQUENCE [LARGE SCALE GENOMIC DNA]</scope>
    <source>
        <strain evidence="3">JC23</strain>
    </source>
</reference>
<dbReference type="InterPro" id="IPR037523">
    <property type="entry name" value="VOC_core"/>
</dbReference>
<gene>
    <name evidence="2" type="ORF">SAMN05877842_11388</name>
</gene>
<accession>A0A285ULQ5</accession>
<evidence type="ECO:0000313" key="2">
    <source>
        <dbReference type="EMBL" id="SOC42693.1"/>
    </source>
</evidence>
<dbReference type="OrthoDB" id="9796521at2"/>
<dbReference type="Proteomes" id="UP000219252">
    <property type="component" value="Unassembled WGS sequence"/>
</dbReference>
<dbReference type="PROSITE" id="PS51819">
    <property type="entry name" value="VOC"/>
    <property type="match status" value="1"/>
</dbReference>
<evidence type="ECO:0000259" key="1">
    <source>
        <dbReference type="PROSITE" id="PS51819"/>
    </source>
</evidence>
<organism evidence="2 3">
    <name type="scientific">Ureibacillus acetophenoni</name>
    <dbReference type="NCBI Taxonomy" id="614649"/>
    <lineage>
        <taxon>Bacteria</taxon>
        <taxon>Bacillati</taxon>
        <taxon>Bacillota</taxon>
        <taxon>Bacilli</taxon>
        <taxon>Bacillales</taxon>
        <taxon>Caryophanaceae</taxon>
        <taxon>Ureibacillus</taxon>
    </lineage>
</organism>